<keyword evidence="1" id="KW-0472">Membrane</keyword>
<feature type="transmembrane region" description="Helical" evidence="1">
    <location>
        <begin position="41"/>
        <end position="63"/>
    </location>
</feature>
<gene>
    <name evidence="2" type="ORF">I8J31_09800</name>
</gene>
<dbReference type="EMBL" id="JAEMNX010000009">
    <property type="protein sequence ID" value="MBJ7537964.1"/>
    <property type="molecule type" value="Genomic_DNA"/>
</dbReference>
<name>A0A934JVE5_9GAMM</name>
<dbReference type="Proteomes" id="UP000628710">
    <property type="component" value="Unassembled WGS sequence"/>
</dbReference>
<accession>A0A934JVE5</accession>
<protein>
    <recommendedName>
        <fullName evidence="4">Histidine kinase N-terminal 7TM region domain-containing protein</fullName>
    </recommendedName>
</protein>
<feature type="transmembrane region" description="Helical" evidence="1">
    <location>
        <begin position="174"/>
        <end position="194"/>
    </location>
</feature>
<feature type="transmembrane region" description="Helical" evidence="1">
    <location>
        <begin position="140"/>
        <end position="162"/>
    </location>
</feature>
<feature type="transmembrane region" description="Helical" evidence="1">
    <location>
        <begin position="6"/>
        <end position="21"/>
    </location>
</feature>
<comment type="caution">
    <text evidence="2">The sequence shown here is derived from an EMBL/GenBank/DDBJ whole genome shotgun (WGS) entry which is preliminary data.</text>
</comment>
<dbReference type="AlphaFoldDB" id="A0A934JVE5"/>
<feature type="transmembrane region" description="Helical" evidence="1">
    <location>
        <begin position="69"/>
        <end position="88"/>
    </location>
</feature>
<evidence type="ECO:0000313" key="2">
    <source>
        <dbReference type="EMBL" id="MBJ7537964.1"/>
    </source>
</evidence>
<reference evidence="2" key="1">
    <citation type="submission" date="2020-12" db="EMBL/GenBank/DDBJ databases">
        <title>Marinomonas arctica sp. nov., a psychrotolerant bacterium isolated from the Arctic.</title>
        <authorList>
            <person name="Zhang Y."/>
        </authorList>
    </citation>
    <scope>NUCLEOTIDE SEQUENCE</scope>
    <source>
        <strain evidence="2">C1424</strain>
    </source>
</reference>
<keyword evidence="1" id="KW-1133">Transmembrane helix</keyword>
<sequence>MIWLLPSALALLIKLYLFFHLRSHKETNIFLCQNVGGNNYFIIFLVSIFFMSCFELLSFFQIGHNLLVLKLYYCTTIFTALYIFFNCFKISQTPLFINRGALLFFASALSSLVFFSNKVIADFSVLDNNSITRVAGEYYFVFQIYMVFFIFLSTFFLIKNILNAKEYYIKSRCLITLLAFLPFMLVAVLLMLLMQLGYRVNMAGFLSLATCFMLLVFLSLNNKYSLFKVMKFVPFSRERVYYLKLSALLAQLSRPWMEESVDMKSLLKEIEILVIQNAHHYFATQKEVAQALSISESNLSRKLDSK</sequence>
<feature type="transmembrane region" description="Helical" evidence="1">
    <location>
        <begin position="200"/>
        <end position="220"/>
    </location>
</feature>
<evidence type="ECO:0000256" key="1">
    <source>
        <dbReference type="SAM" id="Phobius"/>
    </source>
</evidence>
<organism evidence="2 3">
    <name type="scientific">Marinomonas transparens</name>
    <dbReference type="NCBI Taxonomy" id="2795388"/>
    <lineage>
        <taxon>Bacteria</taxon>
        <taxon>Pseudomonadati</taxon>
        <taxon>Pseudomonadota</taxon>
        <taxon>Gammaproteobacteria</taxon>
        <taxon>Oceanospirillales</taxon>
        <taxon>Oceanospirillaceae</taxon>
        <taxon>Marinomonas</taxon>
    </lineage>
</organism>
<keyword evidence="3" id="KW-1185">Reference proteome</keyword>
<evidence type="ECO:0000313" key="3">
    <source>
        <dbReference type="Proteomes" id="UP000628710"/>
    </source>
</evidence>
<feature type="transmembrane region" description="Helical" evidence="1">
    <location>
        <begin position="100"/>
        <end position="120"/>
    </location>
</feature>
<proteinExistence type="predicted"/>
<keyword evidence="1" id="KW-0812">Transmembrane</keyword>
<evidence type="ECO:0008006" key="4">
    <source>
        <dbReference type="Google" id="ProtNLM"/>
    </source>
</evidence>